<reference evidence="1 2" key="3">
    <citation type="journal article" date="1997" name="J. Gen. Virol.">
        <title>Baculoviruses contain a gene for the large subunit of ribonucleotide reductase.</title>
        <authorList>
            <person name="van Strien E.A."/>
            <person name="Faktor O."/>
            <person name="Hu Z.H."/>
            <person name="Zuidema D."/>
            <person name="Goldbach R.W."/>
            <person name="Vlak J.M."/>
        </authorList>
    </citation>
    <scope>NUCLEOTIDE SEQUENCE [LARGE SCALE GENOMIC DNA]</scope>
</reference>
<dbReference type="GeneID" id="2715848"/>
<sequence>MCILSKRLCFSSKRKLHFDEMSLVSFYKVNFTDNTVCFFENALKKKMVYSKILRLTRR</sequence>
<evidence type="ECO:0000313" key="2">
    <source>
        <dbReference type="Proteomes" id="UP000203151"/>
    </source>
</evidence>
<reference evidence="1 2" key="4">
    <citation type="journal article" date="1997" name="J. Gen. Virol.">
        <title>Characterization of a putative Spodoptera exigua multicapsid nucleopolyhedrovirus helicase gene.</title>
        <authorList>
            <person name="Heldens J.G."/>
            <person name="Liu Y."/>
            <person name="Zuidema D."/>
            <person name="Goldbach R.W."/>
            <person name="Vlak J.M."/>
        </authorList>
    </citation>
    <scope>NUCLEOTIDE SEQUENCE [LARGE SCALE GENOMIC DNA]</scope>
</reference>
<protein>
    <submittedName>
        <fullName evidence="1">ORF86</fullName>
    </submittedName>
</protein>
<reference evidence="1 2" key="7">
    <citation type="journal article" date="1999" name="Virus Res.">
        <title>Identification, sequence analysis and phylogeny of the lef-2 gene of Helicoverpa armigera single-nucleocapsid baculovirus.</title>
        <authorList>
            <person name="Chen X."/>
            <person name="IJkel W.F."/>
            <person name="Dominy C."/>
            <person name="de Andrade Zanotto P.M."/>
            <person name="Hashimoto Y."/>
            <person name="Faktor O."/>
            <person name="Hayakawa T."/>
            <person name="Wang C."/>
            <person name="Prekumar A."/>
            <person name="Mathavan S."/>
            <person name="Krell P.J."/>
            <person name="Hu Z."/>
            <person name="Vlak J.M."/>
        </authorList>
    </citation>
    <scope>NUCLEOTIDE SEQUENCE [LARGE SCALE GENOMIC DNA]</scope>
</reference>
<organism evidence="1 2">
    <name type="scientific">Spodoptera exigua nuclear polyhedrosis virus (strain US)</name>
    <name type="common">SeMNPV</name>
    <dbReference type="NCBI Taxonomy" id="31506"/>
    <lineage>
        <taxon>Viruses</taxon>
        <taxon>Viruses incertae sedis</taxon>
        <taxon>Naldaviricetes</taxon>
        <taxon>Lefavirales</taxon>
        <taxon>Baculoviridae</taxon>
        <taxon>Alphabaculovirus</taxon>
        <taxon>Spodoptera exigua multiple nucleopolyhedrovirus</taxon>
    </lineage>
</organism>
<organismHost>
    <name type="scientific">Lepidoptera</name>
    <name type="common">moths &amp; butterflies</name>
    <dbReference type="NCBI Taxonomy" id="7088"/>
</organismHost>
<reference evidence="1 2" key="2">
    <citation type="journal article" date="1993" name="J. Gen. Virol.">
        <title>Nucleotide sequence and transcriptional analysis of the p10 gene of Spodoptera exigua nuclear polyhedrosis virus.</title>
        <authorList>
            <person name="Zuidema D."/>
            <person name="van Oers M.M."/>
            <person name="van Strien E.A."/>
            <person name="Caballero P.C."/>
            <person name="Klok E.J."/>
            <person name="Goldbach R.W."/>
            <person name="Vlak J.M."/>
        </authorList>
    </citation>
    <scope>NUCLEOTIDE SEQUENCE [LARGE SCALE GENOMIC DNA]</scope>
</reference>
<evidence type="ECO:0000313" key="1">
    <source>
        <dbReference type="EMBL" id="AAF33615.1"/>
    </source>
</evidence>
<reference evidence="1 2" key="1">
    <citation type="journal article" date="1992" name="J. Gen. Virol.">
        <title>Nucleotide sequence and transcriptional analysis of the polyhedrin gene of Spodoptera exigua nuclear polyhedrosis virus.</title>
        <authorList>
            <person name="van Strien E.A."/>
            <person name="Zuidema D."/>
            <person name="Goldbach R.W."/>
            <person name="Vlak J.M."/>
        </authorList>
    </citation>
    <scope>NUCLEOTIDE SEQUENCE [LARGE SCALE GENOMIC DNA]</scope>
</reference>
<accession>Q9J851</accession>
<dbReference type="RefSeq" id="NP_037846.1">
    <property type="nucleotide sequence ID" value="NC_002169.1"/>
</dbReference>
<reference evidence="1 2" key="5">
    <citation type="journal article" date="1998" name="J. Gen. Virol.">
        <title>Specificity of multiple homologous genomic regions in Spodoptera exigua nucleopolyhedrovirus DNA replication.</title>
        <authorList>
            <person name="Broer R."/>
            <person name="Heldens J.G."/>
            <person name="van Strien E.A."/>
            <person name="Zuidema D."/>
            <person name="Vlak J.M."/>
        </authorList>
    </citation>
    <scope>NUCLEOTIDE SEQUENCE [LARGE SCALE GENOMIC DNA]</scope>
</reference>
<dbReference type="EMBL" id="AF169823">
    <property type="protein sequence ID" value="AAF33615.1"/>
    <property type="molecule type" value="Genomic_DNA"/>
</dbReference>
<name>Q9J851_NPVSE</name>
<reference evidence="1 2" key="6">
    <citation type="journal article" date="1999" name="J. Gen. Virol.">
        <title>Sequence and organization of the Spodoptera exigua multicapsid nucleopolyhedrovirus genome.</title>
        <authorList>
            <person name="IJkel W.F."/>
            <person name="van Strien E.A."/>
            <person name="Heldens J.G."/>
            <person name="Broer R."/>
            <person name="Zuidema D."/>
            <person name="Goldbach R.W."/>
            <person name="Vlak J.M."/>
        </authorList>
    </citation>
    <scope>NUCLEOTIDE SEQUENCE [LARGE SCALE GENOMIC DNA]</scope>
</reference>
<dbReference type="KEGG" id="vg:2715848"/>
<keyword evidence="2" id="KW-1185">Reference proteome</keyword>
<dbReference type="Proteomes" id="UP000203151">
    <property type="component" value="Segment"/>
</dbReference>
<proteinExistence type="predicted"/>